<dbReference type="InterPro" id="IPR036869">
    <property type="entry name" value="J_dom_sf"/>
</dbReference>
<sequence length="244" mass="25847">MSAIRSTSDAAVIREAMSILGLHGATDAADLKAAFRAAVKAARPDQAGGDAERFRRVIAAYRLIQAHSPARPSLAPPVERPAPRPVLGLSPMQALAGARVELRLGARTVRVAVPAGLRTGEHLRLRGGATDGSDLYLAVLIRPEDGLSVMGDDLFMSWPTPSRLLDEGGRVEIETHGGARSAWITPEMAAPARVRFKAMGLPARGPHPAGHLFVTLTPSSEAPSAAEDLLVRFTRAWAPERLAA</sequence>
<dbReference type="Pfam" id="PF01556">
    <property type="entry name" value="DnaJ_C"/>
    <property type="match status" value="1"/>
</dbReference>
<name>A0A7W6A328_9CAUL</name>
<dbReference type="Proteomes" id="UP000532936">
    <property type="component" value="Unassembled WGS sequence"/>
</dbReference>
<organism evidence="2 3">
    <name type="scientific">Brevundimonas mediterranea</name>
    <dbReference type="NCBI Taxonomy" id="74329"/>
    <lineage>
        <taxon>Bacteria</taxon>
        <taxon>Pseudomonadati</taxon>
        <taxon>Pseudomonadota</taxon>
        <taxon>Alphaproteobacteria</taxon>
        <taxon>Caulobacterales</taxon>
        <taxon>Caulobacteraceae</taxon>
        <taxon>Brevundimonas</taxon>
    </lineage>
</organism>
<dbReference type="EMBL" id="JACIDA010000001">
    <property type="protein sequence ID" value="MBB3870660.1"/>
    <property type="molecule type" value="Genomic_DNA"/>
</dbReference>
<comment type="caution">
    <text evidence="2">The sequence shown here is derived from an EMBL/GenBank/DDBJ whole genome shotgun (WGS) entry which is preliminary data.</text>
</comment>
<dbReference type="InterPro" id="IPR002939">
    <property type="entry name" value="DnaJ_C"/>
</dbReference>
<dbReference type="Gene3D" id="1.10.287.110">
    <property type="entry name" value="DnaJ domain"/>
    <property type="match status" value="1"/>
</dbReference>
<dbReference type="RefSeq" id="WP_183194922.1">
    <property type="nucleotide sequence ID" value="NZ_JACIDA010000001.1"/>
</dbReference>
<dbReference type="Gene3D" id="2.60.260.20">
    <property type="entry name" value="Urease metallochaperone UreE, N-terminal domain"/>
    <property type="match status" value="1"/>
</dbReference>
<dbReference type="AlphaFoldDB" id="A0A7W6A328"/>
<feature type="domain" description="Chaperone DnaJ C-terminal" evidence="1">
    <location>
        <begin position="105"/>
        <end position="216"/>
    </location>
</feature>
<proteinExistence type="predicted"/>
<dbReference type="SUPFAM" id="SSF46565">
    <property type="entry name" value="Chaperone J-domain"/>
    <property type="match status" value="1"/>
</dbReference>
<dbReference type="GO" id="GO:0003677">
    <property type="term" value="F:DNA binding"/>
    <property type="evidence" value="ECO:0007669"/>
    <property type="project" value="UniProtKB-KW"/>
</dbReference>
<evidence type="ECO:0000313" key="3">
    <source>
        <dbReference type="Proteomes" id="UP000532936"/>
    </source>
</evidence>
<accession>A0A7W6A328</accession>
<reference evidence="2 3" key="1">
    <citation type="submission" date="2020-08" db="EMBL/GenBank/DDBJ databases">
        <title>Genomic Encyclopedia of Type Strains, Phase IV (KMG-IV): sequencing the most valuable type-strain genomes for metagenomic binning, comparative biology and taxonomic classification.</title>
        <authorList>
            <person name="Goeker M."/>
        </authorList>
    </citation>
    <scope>NUCLEOTIDE SEQUENCE [LARGE SCALE GENOMIC DNA]</scope>
    <source>
        <strain evidence="2 3">DSM 14878</strain>
    </source>
</reference>
<keyword evidence="2" id="KW-0238">DNA-binding</keyword>
<protein>
    <submittedName>
        <fullName evidence="2">Curved DNA-binding protein</fullName>
    </submittedName>
</protein>
<evidence type="ECO:0000313" key="2">
    <source>
        <dbReference type="EMBL" id="MBB3870660.1"/>
    </source>
</evidence>
<evidence type="ECO:0000259" key="1">
    <source>
        <dbReference type="Pfam" id="PF01556"/>
    </source>
</evidence>
<gene>
    <name evidence="2" type="ORF">GGR11_000174</name>
</gene>